<evidence type="ECO:0000313" key="4">
    <source>
        <dbReference type="EMBL" id="SKA76747.1"/>
    </source>
</evidence>
<dbReference type="PANTHER" id="PTHR21600:SF44">
    <property type="entry name" value="RIBOSOMAL LARGE SUBUNIT PSEUDOURIDINE SYNTHASE D"/>
    <property type="match status" value="1"/>
</dbReference>
<evidence type="ECO:0000256" key="1">
    <source>
        <dbReference type="ARBA" id="ARBA00010876"/>
    </source>
</evidence>
<dbReference type="Proteomes" id="UP000189733">
    <property type="component" value="Unassembled WGS sequence"/>
</dbReference>
<organism evidence="4 5">
    <name type="scientific">Desulfobaculum bizertense DSM 18034</name>
    <dbReference type="NCBI Taxonomy" id="1121442"/>
    <lineage>
        <taxon>Bacteria</taxon>
        <taxon>Pseudomonadati</taxon>
        <taxon>Thermodesulfobacteriota</taxon>
        <taxon>Desulfovibrionia</taxon>
        <taxon>Desulfovibrionales</taxon>
        <taxon>Desulfovibrionaceae</taxon>
        <taxon>Desulfobaculum</taxon>
    </lineage>
</organism>
<dbReference type="AlphaFoldDB" id="A0A1T4WHR1"/>
<dbReference type="EMBL" id="FUYA01000007">
    <property type="protein sequence ID" value="SKA76747.1"/>
    <property type="molecule type" value="Genomic_DNA"/>
</dbReference>
<dbReference type="Gene3D" id="3.30.2350.10">
    <property type="entry name" value="Pseudouridine synthase"/>
    <property type="match status" value="1"/>
</dbReference>
<dbReference type="GO" id="GO:0140098">
    <property type="term" value="F:catalytic activity, acting on RNA"/>
    <property type="evidence" value="ECO:0007669"/>
    <property type="project" value="UniProtKB-ARBA"/>
</dbReference>
<protein>
    <submittedName>
        <fullName evidence="4">23S rRNA pseudouridine1911/1915/1917 synthase</fullName>
    </submittedName>
</protein>
<dbReference type="PANTHER" id="PTHR21600">
    <property type="entry name" value="MITOCHONDRIAL RNA PSEUDOURIDINE SYNTHASE"/>
    <property type="match status" value="1"/>
</dbReference>
<evidence type="ECO:0000259" key="3">
    <source>
        <dbReference type="Pfam" id="PF00849"/>
    </source>
</evidence>
<accession>A0A1T4WHR1</accession>
<gene>
    <name evidence="4" type="ORF">SAMN02745702_02302</name>
</gene>
<dbReference type="InterPro" id="IPR050188">
    <property type="entry name" value="RluA_PseudoU_synthase"/>
</dbReference>
<dbReference type="GO" id="GO:0003723">
    <property type="term" value="F:RNA binding"/>
    <property type="evidence" value="ECO:0007669"/>
    <property type="project" value="InterPro"/>
</dbReference>
<name>A0A1T4WHR1_9BACT</name>
<dbReference type="InterPro" id="IPR006145">
    <property type="entry name" value="PsdUridine_synth_RsuA/RluA"/>
</dbReference>
<sequence length="296" mass="33817">MDKKYQEKEVLEAQDGARLDAALEVLVPGESLRFRRRLWDRYDILVNGYPRAKAYRVHAGQKLALRLKETEPERSPMQNIPAGVRVVAQSTGVMAGLYKPSSVHSQAIAGKIEPCMESAIPAFWPNRFAELLNRLDYLTSGVVLVALCEESREQFREDEKAGAVRKHYFAVLHGELEEELVLRRKLDMAKRKKVRVLREDDEDPVRTTVVTPVEVRDGKTLAHVEICRGARHQIRAHCADAGYPLYGDPLYGEGDGDELMLHHFLIQFRDFQAFALPQDEKWSEWEKLLKQVAAKV</sequence>
<comment type="similarity">
    <text evidence="1">Belongs to the pseudouridine synthase RluA family.</text>
</comment>
<dbReference type="GO" id="GO:0009982">
    <property type="term" value="F:pseudouridine synthase activity"/>
    <property type="evidence" value="ECO:0007669"/>
    <property type="project" value="InterPro"/>
</dbReference>
<dbReference type="InterPro" id="IPR020103">
    <property type="entry name" value="PsdUridine_synth_cat_dom_sf"/>
</dbReference>
<dbReference type="PROSITE" id="PS01129">
    <property type="entry name" value="PSI_RLU"/>
    <property type="match status" value="1"/>
</dbReference>
<evidence type="ECO:0000313" key="5">
    <source>
        <dbReference type="Proteomes" id="UP000189733"/>
    </source>
</evidence>
<dbReference type="SUPFAM" id="SSF55120">
    <property type="entry name" value="Pseudouridine synthase"/>
    <property type="match status" value="1"/>
</dbReference>
<dbReference type="OrthoDB" id="128480at2"/>
<dbReference type="STRING" id="1121442.SAMN02745702_02302"/>
<dbReference type="CDD" id="cd02869">
    <property type="entry name" value="PseudoU_synth_RluA_like"/>
    <property type="match status" value="1"/>
</dbReference>
<feature type="domain" description="Pseudouridine synthase RsuA/RluA-like" evidence="3">
    <location>
        <begin position="97"/>
        <end position="239"/>
    </location>
</feature>
<reference evidence="4 5" key="1">
    <citation type="submission" date="2017-02" db="EMBL/GenBank/DDBJ databases">
        <authorList>
            <person name="Peterson S.W."/>
        </authorList>
    </citation>
    <scope>NUCLEOTIDE SEQUENCE [LARGE SCALE GENOMIC DNA]</scope>
    <source>
        <strain evidence="4 5">DSM 18034</strain>
    </source>
</reference>
<evidence type="ECO:0000256" key="2">
    <source>
        <dbReference type="ARBA" id="ARBA00023235"/>
    </source>
</evidence>
<dbReference type="RefSeq" id="WP_078685576.1">
    <property type="nucleotide sequence ID" value="NZ_FUYA01000007.1"/>
</dbReference>
<proteinExistence type="inferred from homology"/>
<keyword evidence="2" id="KW-0413">Isomerase</keyword>
<dbReference type="Pfam" id="PF00849">
    <property type="entry name" value="PseudoU_synth_2"/>
    <property type="match status" value="1"/>
</dbReference>
<dbReference type="GO" id="GO:0000455">
    <property type="term" value="P:enzyme-directed rRNA pseudouridine synthesis"/>
    <property type="evidence" value="ECO:0007669"/>
    <property type="project" value="TreeGrafter"/>
</dbReference>
<dbReference type="InterPro" id="IPR006224">
    <property type="entry name" value="PsdUridine_synth_RluA-like_CS"/>
</dbReference>
<keyword evidence="5" id="KW-1185">Reference proteome</keyword>